<feature type="region of interest" description="Disordered" evidence="5">
    <location>
        <begin position="303"/>
        <end position="324"/>
    </location>
</feature>
<reference evidence="7" key="1">
    <citation type="submission" date="2021-01" db="EMBL/GenBank/DDBJ databases">
        <authorList>
            <person name="Kaushik A."/>
        </authorList>
    </citation>
    <scope>NUCLEOTIDE SEQUENCE</scope>
    <source>
        <strain evidence="7">AG2-2IIIB</strain>
    </source>
</reference>
<evidence type="ECO:0008006" key="9">
    <source>
        <dbReference type="Google" id="ProtNLM"/>
    </source>
</evidence>
<sequence>MSTQWFCGQFTLNVHTTPMKFRKSLLALVAANILVAFAQVTSNVTTCVQEYQWTINSMSQTPCLQSGYLSAQCNGGNWNVPGIPGGAPYRQPQGNAANICRCNTVVWNLIQACSLCQGGRTASWGNWISNCSTNTITIGSYPRQLPPYVAIPGWAYLDFTSQGTFQPQVAREASATASESISAPAQTQSSTSAGSATSTSTAAPAPDGSTTNAGAIAGGIVGGVVGLAFLVILGWFVLRKKAASKENLQPVHESYPGEGYTGQHNQGVGYAVQPYGTGKYAPVPMSQGEGHVLAPVTYERPYTPIGKPYDPRQRPNDLSPTGLAYKSYTSTELSNAQLF</sequence>
<comment type="caution">
    <text evidence="7">The sequence shown here is derived from an EMBL/GenBank/DDBJ whole genome shotgun (WGS) entry which is preliminary data.</text>
</comment>
<comment type="subcellular location">
    <subcellularLocation>
        <location evidence="1">Membrane</location>
        <topology evidence="1">Single-pass membrane protein</topology>
    </subcellularLocation>
</comment>
<evidence type="ECO:0000256" key="6">
    <source>
        <dbReference type="SAM" id="Phobius"/>
    </source>
</evidence>
<organism evidence="7 8">
    <name type="scientific">Rhizoctonia solani</name>
    <dbReference type="NCBI Taxonomy" id="456999"/>
    <lineage>
        <taxon>Eukaryota</taxon>
        <taxon>Fungi</taxon>
        <taxon>Dikarya</taxon>
        <taxon>Basidiomycota</taxon>
        <taxon>Agaricomycotina</taxon>
        <taxon>Agaricomycetes</taxon>
        <taxon>Cantharellales</taxon>
        <taxon>Ceratobasidiaceae</taxon>
        <taxon>Rhizoctonia</taxon>
    </lineage>
</organism>
<keyword evidence="2 6" id="KW-0812">Transmembrane</keyword>
<dbReference type="EMBL" id="CAJMWT010001958">
    <property type="protein sequence ID" value="CAE6427096.1"/>
    <property type="molecule type" value="Genomic_DNA"/>
</dbReference>
<feature type="transmembrane region" description="Helical" evidence="6">
    <location>
        <begin position="215"/>
        <end position="238"/>
    </location>
</feature>
<evidence type="ECO:0000313" key="7">
    <source>
        <dbReference type="EMBL" id="CAE6427096.1"/>
    </source>
</evidence>
<name>A0A8H2XMY4_9AGAM</name>
<evidence type="ECO:0000256" key="2">
    <source>
        <dbReference type="ARBA" id="ARBA00022692"/>
    </source>
</evidence>
<evidence type="ECO:0000256" key="1">
    <source>
        <dbReference type="ARBA" id="ARBA00004167"/>
    </source>
</evidence>
<evidence type="ECO:0000256" key="3">
    <source>
        <dbReference type="ARBA" id="ARBA00022989"/>
    </source>
</evidence>
<evidence type="ECO:0000256" key="5">
    <source>
        <dbReference type="SAM" id="MobiDB-lite"/>
    </source>
</evidence>
<dbReference type="PANTHER" id="PTHR15549:SF26">
    <property type="entry name" value="AXIAL BUDDING PATTERN PROTEIN 2-RELATED"/>
    <property type="match status" value="1"/>
</dbReference>
<evidence type="ECO:0000313" key="8">
    <source>
        <dbReference type="Proteomes" id="UP000663843"/>
    </source>
</evidence>
<dbReference type="GO" id="GO:0071944">
    <property type="term" value="C:cell periphery"/>
    <property type="evidence" value="ECO:0007669"/>
    <property type="project" value="UniProtKB-ARBA"/>
</dbReference>
<evidence type="ECO:0000256" key="4">
    <source>
        <dbReference type="ARBA" id="ARBA00023136"/>
    </source>
</evidence>
<gene>
    <name evidence="7" type="ORF">RDB_LOCUS59680</name>
</gene>
<proteinExistence type="predicted"/>
<keyword evidence="4 6" id="KW-0472">Membrane</keyword>
<protein>
    <recommendedName>
        <fullName evidence="9">Transmembrane protein</fullName>
    </recommendedName>
</protein>
<dbReference type="Proteomes" id="UP000663843">
    <property type="component" value="Unassembled WGS sequence"/>
</dbReference>
<dbReference type="InterPro" id="IPR051694">
    <property type="entry name" value="Immunoregulatory_rcpt-like"/>
</dbReference>
<feature type="region of interest" description="Disordered" evidence="5">
    <location>
        <begin position="170"/>
        <end position="207"/>
    </location>
</feature>
<accession>A0A8H2XMY4</accession>
<dbReference type="PANTHER" id="PTHR15549">
    <property type="entry name" value="PAIRED IMMUNOGLOBULIN-LIKE TYPE 2 RECEPTOR"/>
    <property type="match status" value="1"/>
</dbReference>
<keyword evidence="3 6" id="KW-1133">Transmembrane helix</keyword>
<dbReference type="GO" id="GO:0016020">
    <property type="term" value="C:membrane"/>
    <property type="evidence" value="ECO:0007669"/>
    <property type="project" value="UniProtKB-SubCell"/>
</dbReference>
<dbReference type="AlphaFoldDB" id="A0A8H2XMY4"/>